<proteinExistence type="predicted"/>
<dbReference type="AlphaFoldDB" id="A0A336K9A2"/>
<evidence type="ECO:0000313" key="2">
    <source>
        <dbReference type="EMBL" id="SSX00228.1"/>
    </source>
</evidence>
<reference evidence="2" key="1">
    <citation type="submission" date="2018-04" db="EMBL/GenBank/DDBJ databases">
        <authorList>
            <person name="Go L.Y."/>
            <person name="Mitchell J.A."/>
        </authorList>
    </citation>
    <scope>NUCLEOTIDE SEQUENCE</scope>
    <source>
        <tissue evidence="2">Whole organism</tissue>
    </source>
</reference>
<feature type="signal peptide" evidence="1">
    <location>
        <begin position="1"/>
        <end position="25"/>
    </location>
</feature>
<dbReference type="EMBL" id="UFQT01000131">
    <property type="protein sequence ID" value="SSX20608.1"/>
    <property type="molecule type" value="Genomic_DNA"/>
</dbReference>
<sequence length="95" mass="10657">MISTKFIILFMSSMLFLRSSVYVDAKPTPTFEIGSIGGGLGAYPYYYGGGGGGYRYPYYSSGYRYPYYGSGYRRPYRQPYTPPFGRPFPIAIFGG</sequence>
<dbReference type="VEuPathDB" id="VectorBase:CSON001974"/>
<evidence type="ECO:0000313" key="3">
    <source>
        <dbReference type="EMBL" id="SSX20608.1"/>
    </source>
</evidence>
<evidence type="ECO:0000256" key="1">
    <source>
        <dbReference type="SAM" id="SignalP"/>
    </source>
</evidence>
<reference evidence="3" key="2">
    <citation type="submission" date="2018-07" db="EMBL/GenBank/DDBJ databases">
        <authorList>
            <person name="Quirk P.G."/>
            <person name="Krulwich T.A."/>
        </authorList>
    </citation>
    <scope>NUCLEOTIDE SEQUENCE</scope>
</reference>
<feature type="chain" id="PRO_5033342611" evidence="1">
    <location>
        <begin position="26"/>
        <end position="95"/>
    </location>
</feature>
<organism evidence="2">
    <name type="scientific">Culicoides sonorensis</name>
    <name type="common">Biting midge</name>
    <dbReference type="NCBI Taxonomy" id="179676"/>
    <lineage>
        <taxon>Eukaryota</taxon>
        <taxon>Metazoa</taxon>
        <taxon>Ecdysozoa</taxon>
        <taxon>Arthropoda</taxon>
        <taxon>Hexapoda</taxon>
        <taxon>Insecta</taxon>
        <taxon>Pterygota</taxon>
        <taxon>Neoptera</taxon>
        <taxon>Endopterygota</taxon>
        <taxon>Diptera</taxon>
        <taxon>Nematocera</taxon>
        <taxon>Chironomoidea</taxon>
        <taxon>Ceratopogonidae</taxon>
        <taxon>Ceratopogoninae</taxon>
        <taxon>Culicoides</taxon>
        <taxon>Monoculicoides</taxon>
    </lineage>
</organism>
<gene>
    <name evidence="2" type="primary">CSON001974</name>
</gene>
<accession>A0A336K9A2</accession>
<dbReference type="EMBL" id="UFQS01000131">
    <property type="protein sequence ID" value="SSX00228.1"/>
    <property type="molecule type" value="Genomic_DNA"/>
</dbReference>
<keyword evidence="1" id="KW-0732">Signal</keyword>
<protein>
    <submittedName>
        <fullName evidence="2">CSON001974 protein</fullName>
    </submittedName>
</protein>
<name>A0A336K9A2_CULSO</name>